<keyword evidence="1" id="KW-0472">Membrane</keyword>
<accession>A0A7X2NQ56</accession>
<feature type="transmembrane region" description="Helical" evidence="1">
    <location>
        <begin position="47"/>
        <end position="64"/>
    </location>
</feature>
<sequence length="65" mass="7469">MYPDPKIDQKNAITKNEAFQKEYDSGVNQKQETDPADFRQGQRDKKVLAIVLAVIAVLMILSWIF</sequence>
<dbReference type="Proteomes" id="UP000461880">
    <property type="component" value="Unassembled WGS sequence"/>
</dbReference>
<evidence type="ECO:0000256" key="1">
    <source>
        <dbReference type="SAM" id="Phobius"/>
    </source>
</evidence>
<evidence type="ECO:0000313" key="3">
    <source>
        <dbReference type="Proteomes" id="UP000461880"/>
    </source>
</evidence>
<keyword evidence="1" id="KW-1133">Transmembrane helix</keyword>
<protein>
    <submittedName>
        <fullName evidence="2">Uncharacterized protein</fullName>
    </submittedName>
</protein>
<name>A0A7X2NQ56_9FIRM</name>
<dbReference type="EMBL" id="VUMN01000001">
    <property type="protein sequence ID" value="MSS57487.1"/>
    <property type="molecule type" value="Genomic_DNA"/>
</dbReference>
<keyword evidence="1" id="KW-0812">Transmembrane</keyword>
<comment type="caution">
    <text evidence="2">The sequence shown here is derived from an EMBL/GenBank/DDBJ whole genome shotgun (WGS) entry which is preliminary data.</text>
</comment>
<organism evidence="2 3">
    <name type="scientific">Stecheria intestinalis</name>
    <dbReference type="NCBI Taxonomy" id="2606630"/>
    <lineage>
        <taxon>Bacteria</taxon>
        <taxon>Bacillati</taxon>
        <taxon>Bacillota</taxon>
        <taxon>Erysipelotrichia</taxon>
        <taxon>Erysipelotrichales</taxon>
        <taxon>Erysipelotrichaceae</taxon>
        <taxon>Stecheria</taxon>
    </lineage>
</organism>
<reference evidence="2 3" key="1">
    <citation type="submission" date="2019-08" db="EMBL/GenBank/DDBJ databases">
        <title>In-depth cultivation of the pig gut microbiome towards novel bacterial diversity and tailored functional studies.</title>
        <authorList>
            <person name="Wylensek D."/>
            <person name="Hitch T.C.A."/>
            <person name="Clavel T."/>
        </authorList>
    </citation>
    <scope>NUCLEOTIDE SEQUENCE [LARGE SCALE GENOMIC DNA]</scope>
    <source>
        <strain evidence="2 3">Oil+RF-744-GAM-WT-6</strain>
    </source>
</reference>
<keyword evidence="3" id="KW-1185">Reference proteome</keyword>
<dbReference type="RefSeq" id="WP_135358190.1">
    <property type="nucleotide sequence ID" value="NZ_JAQXPC010000025.1"/>
</dbReference>
<evidence type="ECO:0000313" key="2">
    <source>
        <dbReference type="EMBL" id="MSS57487.1"/>
    </source>
</evidence>
<dbReference type="AlphaFoldDB" id="A0A7X2NQ56"/>
<proteinExistence type="predicted"/>
<gene>
    <name evidence="2" type="ORF">FYJ51_00985</name>
</gene>